<organism evidence="2">
    <name type="scientific">Salix viminalis</name>
    <name type="common">Common osier</name>
    <name type="synonym">Basket willow</name>
    <dbReference type="NCBI Taxonomy" id="40686"/>
    <lineage>
        <taxon>Eukaryota</taxon>
        <taxon>Viridiplantae</taxon>
        <taxon>Streptophyta</taxon>
        <taxon>Embryophyta</taxon>
        <taxon>Tracheophyta</taxon>
        <taxon>Spermatophyta</taxon>
        <taxon>Magnoliopsida</taxon>
        <taxon>eudicotyledons</taxon>
        <taxon>Gunneridae</taxon>
        <taxon>Pentapetalae</taxon>
        <taxon>rosids</taxon>
        <taxon>fabids</taxon>
        <taxon>Malpighiales</taxon>
        <taxon>Salicaceae</taxon>
        <taxon>Saliceae</taxon>
        <taxon>Salix</taxon>
    </lineage>
</organism>
<feature type="compositionally biased region" description="Low complexity" evidence="1">
    <location>
        <begin position="97"/>
        <end position="111"/>
    </location>
</feature>
<reference evidence="2" key="1">
    <citation type="submission" date="2019-03" db="EMBL/GenBank/DDBJ databases">
        <authorList>
            <person name="Mank J."/>
            <person name="Almeida P."/>
        </authorList>
    </citation>
    <scope>NUCLEOTIDE SEQUENCE</scope>
    <source>
        <strain evidence="2">78183</strain>
    </source>
</reference>
<gene>
    <name evidence="2" type="ORF">SVIM_LOCUS30098</name>
</gene>
<evidence type="ECO:0000313" key="2">
    <source>
        <dbReference type="EMBL" id="VFU23038.1"/>
    </source>
</evidence>
<feature type="compositionally biased region" description="Polar residues" evidence="1">
    <location>
        <begin position="112"/>
        <end position="123"/>
    </location>
</feature>
<dbReference type="AlphaFoldDB" id="A0A6N2K519"/>
<accession>A0A6N2K519</accession>
<evidence type="ECO:0000256" key="1">
    <source>
        <dbReference type="SAM" id="MobiDB-lite"/>
    </source>
</evidence>
<dbReference type="EMBL" id="CAADRP010000102">
    <property type="protein sequence ID" value="VFU23038.1"/>
    <property type="molecule type" value="Genomic_DNA"/>
</dbReference>
<protein>
    <submittedName>
        <fullName evidence="2">Uncharacterized protein</fullName>
    </submittedName>
</protein>
<sequence length="245" mass="27592">MGYMDMDQILIVETGVGWSYELAIIAASDEWWNSKIQEIRRAKKFRQSVGANEFDLGTSNVGLEDADLEEGSGDSEENVNKDFENHISRGVEGVHMSSSSNTKSTTTSQHSMSNRSDSTSANRDLSGCSIREVMVEFQSIPGSTDDGEFFDLATAFLSLRRNRELWASITSIERKYSWLQRNIARQKNVELQCSEFLGAKRQVVRPMFDGIRVEHVGSDHLAKQQSHLRRNPNYLTTLMSCHGKG</sequence>
<feature type="region of interest" description="Disordered" evidence="1">
    <location>
        <begin position="91"/>
        <end position="124"/>
    </location>
</feature>
<proteinExistence type="predicted"/>
<name>A0A6N2K519_SALVM</name>